<keyword evidence="1" id="KW-0479">Metal-binding</keyword>
<dbReference type="GO" id="GO:0003676">
    <property type="term" value="F:nucleic acid binding"/>
    <property type="evidence" value="ECO:0007669"/>
    <property type="project" value="InterPro"/>
</dbReference>
<evidence type="ECO:0000313" key="5">
    <source>
        <dbReference type="Proteomes" id="UP000002277"/>
    </source>
</evidence>
<dbReference type="InterPro" id="IPR026523">
    <property type="entry name" value="PNMA"/>
</dbReference>
<keyword evidence="5" id="KW-1185">Reference proteome</keyword>
<dbReference type="InterPro" id="IPR048271">
    <property type="entry name" value="PNMA_N"/>
</dbReference>
<dbReference type="Bgee" id="ENSPTRG00000029325">
    <property type="expression patterns" value="Expressed in Brodmann (1909) area 10 and 12 other cell types or tissues"/>
</dbReference>
<evidence type="ECO:0000313" key="4">
    <source>
        <dbReference type="Ensembl" id="ENSPTRP00000069933.1"/>
    </source>
</evidence>
<reference evidence="4" key="2">
    <citation type="submission" date="2025-08" db="UniProtKB">
        <authorList>
            <consortium name="Ensembl"/>
        </authorList>
    </citation>
    <scope>IDENTIFICATION</scope>
</reference>
<dbReference type="GeneTree" id="ENSGT01030000234522"/>
<evidence type="ECO:0000259" key="3">
    <source>
        <dbReference type="PROSITE" id="PS50158"/>
    </source>
</evidence>
<evidence type="ECO:0000256" key="2">
    <source>
        <dbReference type="SAM" id="MobiDB-lite"/>
    </source>
</evidence>
<evidence type="ECO:0000256" key="1">
    <source>
        <dbReference type="PROSITE-ProRule" id="PRU00047"/>
    </source>
</evidence>
<dbReference type="FunCoup" id="A0A2I3S037">
    <property type="interactions" value="94"/>
</dbReference>
<dbReference type="PANTHER" id="PTHR23095">
    <property type="entry name" value="PARANEOPLASTIC ANTIGEN"/>
    <property type="match status" value="1"/>
</dbReference>
<dbReference type="PROSITE" id="PS50158">
    <property type="entry name" value="ZF_CCHC"/>
    <property type="match status" value="1"/>
</dbReference>
<dbReference type="InterPro" id="IPR001878">
    <property type="entry name" value="Znf_CCHC"/>
</dbReference>
<dbReference type="InterPro" id="IPR048270">
    <property type="entry name" value="PNMA_C"/>
</dbReference>
<feature type="domain" description="CCHC-type" evidence="3">
    <location>
        <begin position="414"/>
        <end position="427"/>
    </location>
</feature>
<dbReference type="EMBL" id="AACZ04010152">
    <property type="status" value="NOT_ANNOTATED_CDS"/>
    <property type="molecule type" value="Genomic_DNA"/>
</dbReference>
<reference evidence="4 5" key="1">
    <citation type="journal article" date="2005" name="Nature">
        <title>Initial sequence of the chimpanzee genome and comparison with the human genome.</title>
        <authorList>
            <consortium name="Chimpanzee sequencing and analysis consortium"/>
        </authorList>
    </citation>
    <scope>NUCLEOTIDE SEQUENCE [LARGE SCALE GENOMIC DNA]</scope>
</reference>
<name>A0A2I3S037_PANTR</name>
<protein>
    <submittedName>
        <fullName evidence="4">PNMA family member 3</fullName>
    </submittedName>
</protein>
<dbReference type="Pfam" id="PF14893">
    <property type="entry name" value="PNMA"/>
    <property type="match status" value="1"/>
</dbReference>
<dbReference type="Proteomes" id="UP000002277">
    <property type="component" value="Chromosome X"/>
</dbReference>
<sequence>MPLTLLQDWCRGEHLNTRRCMLILGIPEDCGEDEFEETLQEACRHLGRYRVIGRMFRREENAQAILLELAQDIDYALLPREIPGKGGPWEVIVKPRNSDGEFLNRLNRFLEEERRTVSDMNRVLGSDTNCSAPRVTISPEFWTWAQTLGAAVQPLLEQMLYRELRVFSGNTISIPGALAFDAWLEHTTEMLQMWQVPEGEKRRRLMECLRGPALQVVSGLRASNASITVEECLAALQQVFGPVESHKIAQVKLCKAYQEAGEKVSSFVLRLEPLLQRAVENNVVSRRNVNQTRLKRVLSGATLPDKLRDKLKLMKQRRKPPGFLALVKLLREEEEWEATLGPDRESLEGLEVAPRPPARITGVGAVPLPASGNSFDARPSQGYRRRRGRGQHRRGGVARAGSRGSRKRKRHTFCYSCGEDGHIRVQCINSSNLLLGHQTPGEIKQGEPGAAMAKATQQMPMPRPATTLPPWGIQPGGIP</sequence>
<dbReference type="InParanoid" id="A0A2I3S037"/>
<dbReference type="PANTHER" id="PTHR23095:SF22">
    <property type="entry name" value="PARANEOPLASTIC ANTIGEN MA3"/>
    <property type="match status" value="1"/>
</dbReference>
<dbReference type="Ensembl" id="ENSPTRT00000077929.1">
    <property type="protein sequence ID" value="ENSPTRP00000069933.1"/>
    <property type="gene ID" value="ENSPTRG00000029325.3"/>
</dbReference>
<reference evidence="4" key="3">
    <citation type="submission" date="2025-09" db="UniProtKB">
        <authorList>
            <consortium name="Ensembl"/>
        </authorList>
    </citation>
    <scope>IDENTIFICATION</scope>
</reference>
<keyword evidence="1" id="KW-0863">Zinc-finger</keyword>
<gene>
    <name evidence="4" type="primary">PNMA3</name>
</gene>
<dbReference type="GO" id="GO:0008270">
    <property type="term" value="F:zinc ion binding"/>
    <property type="evidence" value="ECO:0007669"/>
    <property type="project" value="UniProtKB-KW"/>
</dbReference>
<organism evidence="4 5">
    <name type="scientific">Pan troglodytes</name>
    <name type="common">Chimpanzee</name>
    <dbReference type="NCBI Taxonomy" id="9598"/>
    <lineage>
        <taxon>Eukaryota</taxon>
        <taxon>Metazoa</taxon>
        <taxon>Chordata</taxon>
        <taxon>Craniata</taxon>
        <taxon>Vertebrata</taxon>
        <taxon>Euteleostomi</taxon>
        <taxon>Mammalia</taxon>
        <taxon>Eutheria</taxon>
        <taxon>Euarchontoglires</taxon>
        <taxon>Primates</taxon>
        <taxon>Haplorrhini</taxon>
        <taxon>Catarrhini</taxon>
        <taxon>Hominidae</taxon>
        <taxon>Pan</taxon>
    </lineage>
</organism>
<dbReference type="Pfam" id="PF20846">
    <property type="entry name" value="PNMA_N"/>
    <property type="match status" value="1"/>
</dbReference>
<dbReference type="AlphaFoldDB" id="A0A2I3S037"/>
<keyword evidence="1" id="KW-0862">Zinc</keyword>
<feature type="region of interest" description="Disordered" evidence="2">
    <location>
        <begin position="363"/>
        <end position="409"/>
    </location>
</feature>
<feature type="region of interest" description="Disordered" evidence="2">
    <location>
        <begin position="460"/>
        <end position="479"/>
    </location>
</feature>
<accession>A0A2I3S037</accession>
<feature type="compositionally biased region" description="Basic residues" evidence="2">
    <location>
        <begin position="383"/>
        <end position="396"/>
    </location>
</feature>
<proteinExistence type="predicted"/>